<name>A0A7V7UAA5_9FIRM</name>
<proteinExistence type="predicted"/>
<dbReference type="EMBL" id="WAGX01000008">
    <property type="protein sequence ID" value="KAB1434484.1"/>
    <property type="molecule type" value="Genomic_DNA"/>
</dbReference>
<reference evidence="1 2" key="1">
    <citation type="submission" date="2019-09" db="EMBL/GenBank/DDBJ databases">
        <authorList>
            <person name="Valk L.C."/>
        </authorList>
    </citation>
    <scope>NUCLEOTIDE SEQUENCE [LARGE SCALE GENOMIC DNA]</scope>
    <source>
        <strain evidence="1">GalUA</strain>
    </source>
</reference>
<accession>A0A7V7UAA5</accession>
<comment type="caution">
    <text evidence="1">The sequence shown here is derived from an EMBL/GenBank/DDBJ whole genome shotgun (WGS) entry which is preliminary data.</text>
</comment>
<protein>
    <submittedName>
        <fullName evidence="1">RloB domain-containing protein</fullName>
    </submittedName>
</protein>
<reference evidence="1 2" key="2">
    <citation type="submission" date="2020-02" db="EMBL/GenBank/DDBJ databases">
        <title>Candidatus Galacturonibacter soehngenii shows hetero-acetogenic catabolism of galacturonic acid but lacks a canonical carbon monoxide dehydrogenase/acetyl-CoA synthase complex.</title>
        <authorList>
            <person name="Diender M."/>
            <person name="Stouten G.R."/>
            <person name="Petersen J.F."/>
            <person name="Nielsen P.H."/>
            <person name="Dueholm M.S."/>
            <person name="Pronk J.T."/>
            <person name="Van Loosdrecht M.C.M."/>
        </authorList>
    </citation>
    <scope>NUCLEOTIDE SEQUENCE [LARGE SCALE GENOMIC DNA]</scope>
    <source>
        <strain evidence="1">GalUA</strain>
    </source>
</reference>
<dbReference type="OrthoDB" id="9796523at2"/>
<dbReference type="InterPro" id="IPR025591">
    <property type="entry name" value="RloB"/>
</dbReference>
<evidence type="ECO:0000313" key="1">
    <source>
        <dbReference type="EMBL" id="KAB1434484.1"/>
    </source>
</evidence>
<dbReference type="Proteomes" id="UP000461768">
    <property type="component" value="Unassembled WGS sequence"/>
</dbReference>
<evidence type="ECO:0000313" key="2">
    <source>
        <dbReference type="Proteomes" id="UP000461768"/>
    </source>
</evidence>
<dbReference type="RefSeq" id="WP_151148571.1">
    <property type="nucleotide sequence ID" value="NZ_WAGX01000008.1"/>
</dbReference>
<sequence>MRESRTFAERTKISESDRTVKKYFLIYEGSDTEQIYFNAVNNARIKIGINPLIELIPIVRSHSEEGWSNPKKILDRIIKDIEESKTGLISYETMLNRIMDYFNEEKVFGTDKSFKTIWDLLIFICRNKLCKLLNETVEDVEKECIKIISLLNDELKTENIISDISEVIKNGGITYAEDIDKICLIVDRDRKSFISAPGNNQYAYVMNKCEEKNFGFYVTNPCFEFWLMLHFDEVLTIDESKMLINPKVTAKRNYAEDELRKMIPNYKKTRYDAETLVNNIDNAIENEKKFCEDIEELESSLGSNVGKLIVEMRMNQ</sequence>
<gene>
    <name evidence="1" type="ORF">F7O84_18540</name>
</gene>
<keyword evidence="2" id="KW-1185">Reference proteome</keyword>
<dbReference type="Pfam" id="PF13707">
    <property type="entry name" value="RloB"/>
    <property type="match status" value="1"/>
</dbReference>
<organism evidence="1 2">
    <name type="scientific">Candidatus Galacturonatibacter soehngenii</name>
    <dbReference type="NCBI Taxonomy" id="2307010"/>
    <lineage>
        <taxon>Bacteria</taxon>
        <taxon>Bacillati</taxon>
        <taxon>Bacillota</taxon>
        <taxon>Clostridia</taxon>
        <taxon>Lachnospirales</taxon>
        <taxon>Lachnospiraceae</taxon>
        <taxon>Candidatus Galacturonatibacter</taxon>
    </lineage>
</organism>
<dbReference type="AlphaFoldDB" id="A0A7V7UAA5"/>